<dbReference type="GO" id="GO:0004467">
    <property type="term" value="F:long-chain fatty acid-CoA ligase activity"/>
    <property type="evidence" value="ECO:0007669"/>
    <property type="project" value="TreeGrafter"/>
</dbReference>
<dbReference type="InterPro" id="IPR045851">
    <property type="entry name" value="AMP-bd_C_sf"/>
</dbReference>
<dbReference type="PANTHER" id="PTHR24096">
    <property type="entry name" value="LONG-CHAIN-FATTY-ACID--COA LIGASE"/>
    <property type="match status" value="1"/>
</dbReference>
<dbReference type="GO" id="GO:0005524">
    <property type="term" value="F:ATP binding"/>
    <property type="evidence" value="ECO:0007669"/>
    <property type="project" value="UniProtKB-KW"/>
</dbReference>
<dbReference type="FunFam" id="3.40.50.12780:FF:000003">
    <property type="entry name" value="Long-chain-fatty-acid--CoA ligase FadD"/>
    <property type="match status" value="1"/>
</dbReference>
<dbReference type="STRING" id="7168.A0A182NR50"/>
<dbReference type="InterPro" id="IPR020845">
    <property type="entry name" value="AMP-binding_CS"/>
</dbReference>
<dbReference type="InterPro" id="IPR042099">
    <property type="entry name" value="ANL_N_sf"/>
</dbReference>
<dbReference type="EnsemblMetazoa" id="ADIR010139-RA">
    <property type="protein sequence ID" value="ADIR010139-PA"/>
    <property type="gene ID" value="ADIR010139"/>
</dbReference>
<proteinExistence type="inferred from homology"/>
<evidence type="ECO:0000313" key="15">
    <source>
        <dbReference type="EnsemblMetazoa" id="ADIR010139-PA"/>
    </source>
</evidence>
<dbReference type="InterPro" id="IPR025110">
    <property type="entry name" value="AMP-bd_C"/>
</dbReference>
<dbReference type="PANTHER" id="PTHR24096:SF422">
    <property type="entry name" value="BCDNA.GH02901"/>
    <property type="match status" value="1"/>
</dbReference>
<dbReference type="AlphaFoldDB" id="A0A182NR50"/>
<evidence type="ECO:0000256" key="9">
    <source>
        <dbReference type="ARBA" id="ARBA00023140"/>
    </source>
</evidence>
<dbReference type="GO" id="GO:0008218">
    <property type="term" value="P:bioluminescence"/>
    <property type="evidence" value="ECO:0007669"/>
    <property type="project" value="UniProtKB-KW"/>
</dbReference>
<dbReference type="Gene3D" id="3.40.50.12780">
    <property type="entry name" value="N-terminal domain of ligase-like"/>
    <property type="match status" value="1"/>
</dbReference>
<evidence type="ECO:0000256" key="10">
    <source>
        <dbReference type="ARBA" id="ARBA00023223"/>
    </source>
</evidence>
<evidence type="ECO:0000256" key="5">
    <source>
        <dbReference type="ARBA" id="ARBA00022741"/>
    </source>
</evidence>
<reference evidence="16" key="1">
    <citation type="submission" date="2013-03" db="EMBL/GenBank/DDBJ databases">
        <title>The Genome Sequence of Anopheles dirus WRAIR2.</title>
        <authorList>
            <consortium name="The Broad Institute Genomics Platform"/>
            <person name="Neafsey D.E."/>
            <person name="Walton C."/>
            <person name="Walker B."/>
            <person name="Young S.K."/>
            <person name="Zeng Q."/>
            <person name="Gargeya S."/>
            <person name="Fitzgerald M."/>
            <person name="Haas B."/>
            <person name="Abouelleil A."/>
            <person name="Allen A.W."/>
            <person name="Alvarado L."/>
            <person name="Arachchi H.M."/>
            <person name="Berlin A.M."/>
            <person name="Chapman S.B."/>
            <person name="Gainer-Dewar J."/>
            <person name="Goldberg J."/>
            <person name="Griggs A."/>
            <person name="Gujja S."/>
            <person name="Hansen M."/>
            <person name="Howarth C."/>
            <person name="Imamovic A."/>
            <person name="Ireland A."/>
            <person name="Larimer J."/>
            <person name="McCowan C."/>
            <person name="Murphy C."/>
            <person name="Pearson M."/>
            <person name="Poon T.W."/>
            <person name="Priest M."/>
            <person name="Roberts A."/>
            <person name="Saif S."/>
            <person name="Shea T."/>
            <person name="Sisk P."/>
            <person name="Sykes S."/>
            <person name="Wortman J."/>
            <person name="Nusbaum C."/>
            <person name="Birren B."/>
        </authorList>
    </citation>
    <scope>NUCLEOTIDE SEQUENCE [LARGE SCALE GENOMIC DNA]</scope>
    <source>
        <strain evidence="16">WRAIR2</strain>
    </source>
</reference>
<comment type="subcellular location">
    <subcellularLocation>
        <location evidence="1">Peroxisome</location>
    </subcellularLocation>
</comment>
<evidence type="ECO:0000256" key="8">
    <source>
        <dbReference type="ARBA" id="ARBA00023033"/>
    </source>
</evidence>
<dbReference type="Pfam" id="PF00501">
    <property type="entry name" value="AMP-binding"/>
    <property type="match status" value="1"/>
</dbReference>
<keyword evidence="8" id="KW-0503">Monooxygenase</keyword>
<dbReference type="CDD" id="cd05911">
    <property type="entry name" value="Firefly_Luc_like"/>
    <property type="match status" value="1"/>
</dbReference>
<organism evidence="15 16">
    <name type="scientific">Anopheles dirus</name>
    <dbReference type="NCBI Taxonomy" id="7168"/>
    <lineage>
        <taxon>Eukaryota</taxon>
        <taxon>Metazoa</taxon>
        <taxon>Ecdysozoa</taxon>
        <taxon>Arthropoda</taxon>
        <taxon>Hexapoda</taxon>
        <taxon>Insecta</taxon>
        <taxon>Pterygota</taxon>
        <taxon>Neoptera</taxon>
        <taxon>Endopterygota</taxon>
        <taxon>Diptera</taxon>
        <taxon>Nematocera</taxon>
        <taxon>Culicoidea</taxon>
        <taxon>Culicidae</taxon>
        <taxon>Anophelinae</taxon>
        <taxon>Anopheles</taxon>
    </lineage>
</organism>
<evidence type="ECO:0000259" key="13">
    <source>
        <dbReference type="Pfam" id="PF00501"/>
    </source>
</evidence>
<evidence type="ECO:0000256" key="7">
    <source>
        <dbReference type="ARBA" id="ARBA00023002"/>
    </source>
</evidence>
<dbReference type="SUPFAM" id="SSF56801">
    <property type="entry name" value="Acetyl-CoA synthetase-like"/>
    <property type="match status" value="1"/>
</dbReference>
<dbReference type="GO" id="GO:0005777">
    <property type="term" value="C:peroxisome"/>
    <property type="evidence" value="ECO:0007669"/>
    <property type="project" value="UniProtKB-SubCell"/>
</dbReference>
<evidence type="ECO:0000256" key="3">
    <source>
        <dbReference type="ARBA" id="ARBA00012532"/>
    </source>
</evidence>
<evidence type="ECO:0000259" key="14">
    <source>
        <dbReference type="Pfam" id="PF13193"/>
    </source>
</evidence>
<evidence type="ECO:0000256" key="4">
    <source>
        <dbReference type="ARBA" id="ARBA00019043"/>
    </source>
</evidence>
<evidence type="ECO:0000256" key="11">
    <source>
        <dbReference type="ARBA" id="ARBA00023262"/>
    </source>
</evidence>
<dbReference type="GO" id="GO:0004497">
    <property type="term" value="F:monooxygenase activity"/>
    <property type="evidence" value="ECO:0007669"/>
    <property type="project" value="UniProtKB-KW"/>
</dbReference>
<keyword evidence="16" id="KW-1185">Reference proteome</keyword>
<dbReference type="PROSITE" id="PS00455">
    <property type="entry name" value="AMP_BINDING"/>
    <property type="match status" value="1"/>
</dbReference>
<dbReference type="VEuPathDB" id="VectorBase:ADIR010139"/>
<name>A0A182NR50_9DIPT</name>
<keyword evidence="6" id="KW-0067">ATP-binding</keyword>
<keyword evidence="10" id="KW-0455">Luminescence</keyword>
<dbReference type="Proteomes" id="UP000075884">
    <property type="component" value="Unassembled WGS sequence"/>
</dbReference>
<keyword evidence="5" id="KW-0547">Nucleotide-binding</keyword>
<evidence type="ECO:0000256" key="2">
    <source>
        <dbReference type="ARBA" id="ARBA00006432"/>
    </source>
</evidence>
<dbReference type="InterPro" id="IPR000873">
    <property type="entry name" value="AMP-dep_synth/lig_dom"/>
</dbReference>
<dbReference type="EC" id="1.13.12.7" evidence="3"/>
<accession>A0A182NR50</accession>
<evidence type="ECO:0000313" key="16">
    <source>
        <dbReference type="Proteomes" id="UP000075884"/>
    </source>
</evidence>
<evidence type="ECO:0000256" key="6">
    <source>
        <dbReference type="ARBA" id="ARBA00022840"/>
    </source>
</evidence>
<keyword evidence="11" id="KW-0599">Photoprotein</keyword>
<dbReference type="Pfam" id="PF13193">
    <property type="entry name" value="AMP-binding_C"/>
    <property type="match status" value="1"/>
</dbReference>
<feature type="domain" description="AMP-dependent synthetase/ligase" evidence="13">
    <location>
        <begin position="85"/>
        <end position="461"/>
    </location>
</feature>
<sequence>MMRGLSLTRLVQLGLHPGAAVPLARHQRFWSQRAVRLLSTKRQVKFLEDTIFPPENGFEQNSLYDSNIPVPHVTVDQYMWDGFSKWTNKTAVVCGITGRSYTYGTLRDHCAAVAIRLQRKLNLTFGSTLAICLPNIPEFPVITFGAIEAGLVVTTMNPIYTAEEISRQLLDSDAKILIGLASNYAVLKEAAQQAKRDIPIVCIRSTNDESLPAGAIDFAELSNPKGIHYSELKQHDRTADDIVFLPYSSGTTGLPKGVELTHLNIVSNSEMLGVKAGNGTVVLPTTDTFQDVLPCVLPFFHIYGLTVTMISKLQQGCKLVTLPNFKPDTFLNSLAEHKGSVLHLVPPIIIFLGHHDGVKPIHTDSIRNVFSGAAPMGAPDAERFTARAKNAEFIQGYGLTETAPVVLMGALGSRNYASVGSPCPRTQAKIVDLNDPTNTALGPNMSGELLVRGPQVMKGYHNNQKATDEMIIEGGWLRTGDIAHYDDNLQFYITDRLKELIKVKGFQVPPAELEELLRSHESVADAAVVGIPHPVAGEVPRAFVVPKPGARVTEDALKAFIAEKVAVYKRLEGGVTFMDSIPKNASGKILRRQLKLEYCS</sequence>
<dbReference type="Gene3D" id="3.30.300.30">
    <property type="match status" value="1"/>
</dbReference>
<reference evidence="15" key="2">
    <citation type="submission" date="2020-05" db="UniProtKB">
        <authorList>
            <consortium name="EnsemblMetazoa"/>
        </authorList>
    </citation>
    <scope>IDENTIFICATION</scope>
    <source>
        <strain evidence="15">WRAIR2</strain>
    </source>
</reference>
<protein>
    <recommendedName>
        <fullName evidence="4">Luciferin 4-monooxygenase</fullName>
        <ecNumber evidence="3">1.13.12.7</ecNumber>
    </recommendedName>
</protein>
<feature type="domain" description="AMP-binding enzyme C-terminal" evidence="14">
    <location>
        <begin position="512"/>
        <end position="588"/>
    </location>
</feature>
<keyword evidence="9" id="KW-0576">Peroxisome</keyword>
<comment type="similarity">
    <text evidence="2">Belongs to the ATP-dependent AMP-binding enzyme family.</text>
</comment>
<comment type="catalytic activity">
    <reaction evidence="12">
        <text>firefly D-luciferin + ATP + O2 = firefly oxyluciferin + hnu + AMP + CO2 + diphosphate</text>
        <dbReference type="Rhea" id="RHEA:10732"/>
        <dbReference type="ChEBI" id="CHEBI:15379"/>
        <dbReference type="ChEBI" id="CHEBI:16526"/>
        <dbReference type="ChEBI" id="CHEBI:16792"/>
        <dbReference type="ChEBI" id="CHEBI:30212"/>
        <dbReference type="ChEBI" id="CHEBI:30616"/>
        <dbReference type="ChEBI" id="CHEBI:33019"/>
        <dbReference type="ChEBI" id="CHEBI:58038"/>
        <dbReference type="ChEBI" id="CHEBI:456215"/>
        <dbReference type="EC" id="1.13.12.7"/>
    </reaction>
</comment>
<dbReference type="GO" id="GO:0046949">
    <property type="term" value="P:fatty-acyl-CoA biosynthetic process"/>
    <property type="evidence" value="ECO:0007669"/>
    <property type="project" value="TreeGrafter"/>
</dbReference>
<keyword evidence="7" id="KW-0560">Oxidoreductase</keyword>
<dbReference type="FunFam" id="3.30.300.30:FF:000007">
    <property type="entry name" value="4-coumarate--CoA ligase 2"/>
    <property type="match status" value="1"/>
</dbReference>
<evidence type="ECO:0000256" key="12">
    <source>
        <dbReference type="ARBA" id="ARBA00048497"/>
    </source>
</evidence>
<evidence type="ECO:0000256" key="1">
    <source>
        <dbReference type="ARBA" id="ARBA00004275"/>
    </source>
</evidence>